<protein>
    <submittedName>
        <fullName evidence="5">Pfam:Acid_phosphat_A</fullName>
    </submittedName>
</protein>
<dbReference type="SUPFAM" id="SSF53254">
    <property type="entry name" value="Phosphoglycerate mutase-like"/>
    <property type="match status" value="1"/>
</dbReference>
<keyword evidence="2" id="KW-0378">Hydrolase</keyword>
<dbReference type="OrthoDB" id="10257284at2759"/>
<dbReference type="AlphaFoldDB" id="A0A9N8HCI4"/>
<feature type="signal peptide" evidence="4">
    <location>
        <begin position="1"/>
        <end position="19"/>
    </location>
</feature>
<evidence type="ECO:0000313" key="6">
    <source>
        <dbReference type="Proteomes" id="UP001153069"/>
    </source>
</evidence>
<dbReference type="CDD" id="cd07061">
    <property type="entry name" value="HP_HAP_like"/>
    <property type="match status" value="1"/>
</dbReference>
<dbReference type="PROSITE" id="PS00616">
    <property type="entry name" value="HIS_ACID_PHOSPHAT_1"/>
    <property type="match status" value="1"/>
</dbReference>
<dbReference type="GO" id="GO:0016791">
    <property type="term" value="F:phosphatase activity"/>
    <property type="evidence" value="ECO:0007669"/>
    <property type="project" value="TreeGrafter"/>
</dbReference>
<feature type="chain" id="PRO_5040309068" evidence="4">
    <location>
        <begin position="20"/>
        <end position="577"/>
    </location>
</feature>
<accession>A0A9N8HCI4</accession>
<sequence length="577" mass="64696">MKFHATLLVVLLATTSVAANERQMQSPIPNGDWYTTYSKYPEYCSTPDMMAERKIPSVQQDSRLGETRLVHVTTVIRHGARTPDVGGYQCWEGYWDNPETGVWNCDLKTQMAQPTPVDPDHSEVVLFEKQYDALLDPDQGLSNGLFGTCQTGQLIQRGYDQQIENGRILRDAYCYDADLDVIDHDPRMRLMDVNAQDNKPWNEPQLHLRSDDDQRVLVSGQTLVRSMFGPEIKEATNKGRQVNIPVHLADRDKDVISIRESTCPRLTEIRENLEKSSIFKRYNNSKEAREIYKFVKKELKIKGKMSILECLMTTVCTDRPLPDVLDYEKSDMFDRMASFAYQGFNMHLLANNAEYSKLAMAPLWAEIMDKINLILNGDKHSPATRLALISAHDDTVASLMATLGIWKDDQWPPYATMFLIEIHEIIDSRTDHAAFPSKFAFRLVHDGQVLTQKIKGCLDDAELCDINVFTDLVAGFSSRDRNCKPKRKLSSDSGGGALGPFYSFLLLLVGSAIGGAGMSYYLTGSIPFWKGNGIGRSSDFSGMSLPPVGYSDDPAADSANGFEDDADKNNGGITFLE</sequence>
<dbReference type="Proteomes" id="UP001153069">
    <property type="component" value="Unassembled WGS sequence"/>
</dbReference>
<reference evidence="5" key="1">
    <citation type="submission" date="2020-06" db="EMBL/GenBank/DDBJ databases">
        <authorList>
            <consortium name="Plant Systems Biology data submission"/>
        </authorList>
    </citation>
    <scope>NUCLEOTIDE SEQUENCE</scope>
    <source>
        <strain evidence="5">D6</strain>
    </source>
</reference>
<gene>
    <name evidence="5" type="ORF">SEMRO_383_G131300.1</name>
</gene>
<dbReference type="InterPro" id="IPR050645">
    <property type="entry name" value="Histidine_acid_phosphatase"/>
</dbReference>
<dbReference type="PANTHER" id="PTHR11567:SF110">
    <property type="entry name" value="2-PHOSPHOXYLOSE PHOSPHATASE 1"/>
    <property type="match status" value="1"/>
</dbReference>
<dbReference type="InterPro" id="IPR000560">
    <property type="entry name" value="His_Pase_clade-2"/>
</dbReference>
<feature type="region of interest" description="Disordered" evidence="3">
    <location>
        <begin position="554"/>
        <end position="577"/>
    </location>
</feature>
<dbReference type="Pfam" id="PF00328">
    <property type="entry name" value="His_Phos_2"/>
    <property type="match status" value="1"/>
</dbReference>
<organism evidence="5 6">
    <name type="scientific">Seminavis robusta</name>
    <dbReference type="NCBI Taxonomy" id="568900"/>
    <lineage>
        <taxon>Eukaryota</taxon>
        <taxon>Sar</taxon>
        <taxon>Stramenopiles</taxon>
        <taxon>Ochrophyta</taxon>
        <taxon>Bacillariophyta</taxon>
        <taxon>Bacillariophyceae</taxon>
        <taxon>Bacillariophycidae</taxon>
        <taxon>Naviculales</taxon>
        <taxon>Naviculaceae</taxon>
        <taxon>Seminavis</taxon>
    </lineage>
</organism>
<evidence type="ECO:0000256" key="2">
    <source>
        <dbReference type="ARBA" id="ARBA00022801"/>
    </source>
</evidence>
<evidence type="ECO:0000313" key="5">
    <source>
        <dbReference type="EMBL" id="CAB9509291.1"/>
    </source>
</evidence>
<evidence type="ECO:0000256" key="1">
    <source>
        <dbReference type="ARBA" id="ARBA00005375"/>
    </source>
</evidence>
<proteinExistence type="inferred from homology"/>
<name>A0A9N8HCI4_9STRA</name>
<dbReference type="Gene3D" id="3.40.50.1240">
    <property type="entry name" value="Phosphoglycerate mutase-like"/>
    <property type="match status" value="1"/>
</dbReference>
<evidence type="ECO:0000256" key="3">
    <source>
        <dbReference type="SAM" id="MobiDB-lite"/>
    </source>
</evidence>
<dbReference type="InterPro" id="IPR033379">
    <property type="entry name" value="Acid_Pase_AS"/>
</dbReference>
<keyword evidence="4" id="KW-0732">Signal</keyword>
<keyword evidence="6" id="KW-1185">Reference proteome</keyword>
<comment type="caution">
    <text evidence="5">The sequence shown here is derived from an EMBL/GenBank/DDBJ whole genome shotgun (WGS) entry which is preliminary data.</text>
</comment>
<comment type="similarity">
    <text evidence="1">Belongs to the histidine acid phosphatase family.</text>
</comment>
<dbReference type="PANTHER" id="PTHR11567">
    <property type="entry name" value="ACID PHOSPHATASE-RELATED"/>
    <property type="match status" value="1"/>
</dbReference>
<dbReference type="InterPro" id="IPR029033">
    <property type="entry name" value="His_PPase_superfam"/>
</dbReference>
<dbReference type="EMBL" id="CAICTM010000382">
    <property type="protein sequence ID" value="CAB9509291.1"/>
    <property type="molecule type" value="Genomic_DNA"/>
</dbReference>
<evidence type="ECO:0000256" key="4">
    <source>
        <dbReference type="SAM" id="SignalP"/>
    </source>
</evidence>